<dbReference type="InterPro" id="IPR011335">
    <property type="entry name" value="Restrct_endonuc-II-like"/>
</dbReference>
<accession>A0A0F5FHI8</accession>
<dbReference type="Pfam" id="PF02021">
    <property type="entry name" value="UPF0102"/>
    <property type="match status" value="1"/>
</dbReference>
<dbReference type="InterPro" id="IPR003509">
    <property type="entry name" value="UPF0102_YraN-like"/>
</dbReference>
<comment type="similarity">
    <text evidence="1 2">Belongs to the UPF0102 family.</text>
</comment>
<dbReference type="EMBL" id="JZEY01000061">
    <property type="protein sequence ID" value="KKB08321.1"/>
    <property type="molecule type" value="Genomic_DNA"/>
</dbReference>
<dbReference type="RefSeq" id="WP_046106395.1">
    <property type="nucleotide sequence ID" value="NZ_JZEY01000061.1"/>
</dbReference>
<evidence type="ECO:0000256" key="1">
    <source>
        <dbReference type="ARBA" id="ARBA00006738"/>
    </source>
</evidence>
<dbReference type="PATRIC" id="fig|429727.3.peg.2973"/>
<dbReference type="GO" id="GO:0003676">
    <property type="term" value="F:nucleic acid binding"/>
    <property type="evidence" value="ECO:0007669"/>
    <property type="project" value="InterPro"/>
</dbReference>
<dbReference type="SUPFAM" id="SSF52980">
    <property type="entry name" value="Restriction endonuclease-like"/>
    <property type="match status" value="1"/>
</dbReference>
<name>A0A0F5FHI8_9HYPH</name>
<dbReference type="AlphaFoldDB" id="A0A0F5FHI8"/>
<keyword evidence="4" id="KW-1185">Reference proteome</keyword>
<dbReference type="STRING" id="429727.VE26_14500"/>
<proteinExistence type="inferred from homology"/>
<dbReference type="Gene3D" id="3.40.1350.10">
    <property type="match status" value="1"/>
</dbReference>
<dbReference type="NCBIfam" id="NF009151">
    <property type="entry name" value="PRK12497.1-5"/>
    <property type="match status" value="1"/>
</dbReference>
<evidence type="ECO:0000256" key="2">
    <source>
        <dbReference type="HAMAP-Rule" id="MF_00048"/>
    </source>
</evidence>
<sequence length="128" mass="14659">MPRSRSNPPAERRLAAEKRGHRGERLATLFLQAKLYRLRQTRFRTPVGEIDIIAEKHGTIVFIEVKSRSRRADEATALGAVNQARIARAAQYWLTRHPSESGKDMRFDVIFLAPGRWPRHLINAFSAV</sequence>
<reference evidence="3 4" key="1">
    <citation type="submission" date="2015-03" db="EMBL/GenBank/DDBJ databases">
        <authorList>
            <person name="Hassan Y."/>
            <person name="Lepp D."/>
            <person name="Li X.-Z."/>
            <person name="Zhou T."/>
        </authorList>
    </citation>
    <scope>NUCLEOTIDE SEQUENCE [LARGE SCALE GENOMIC DNA]</scope>
    <source>
        <strain evidence="3 4">IPL18</strain>
    </source>
</reference>
<gene>
    <name evidence="3" type="ORF">VE26_14500</name>
</gene>
<evidence type="ECO:0000313" key="4">
    <source>
        <dbReference type="Proteomes" id="UP000033649"/>
    </source>
</evidence>
<evidence type="ECO:0000313" key="3">
    <source>
        <dbReference type="EMBL" id="KKB08321.1"/>
    </source>
</evidence>
<dbReference type="InterPro" id="IPR011856">
    <property type="entry name" value="tRNA_endonuc-like_dom_sf"/>
</dbReference>
<comment type="caution">
    <text evidence="3">The sequence shown here is derived from an EMBL/GenBank/DDBJ whole genome shotgun (WGS) entry which is preliminary data.</text>
</comment>
<dbReference type="Proteomes" id="UP000033649">
    <property type="component" value="Unassembled WGS sequence"/>
</dbReference>
<organism evidence="3 4">
    <name type="scientific">Devosia chinhatensis</name>
    <dbReference type="NCBI Taxonomy" id="429727"/>
    <lineage>
        <taxon>Bacteria</taxon>
        <taxon>Pseudomonadati</taxon>
        <taxon>Pseudomonadota</taxon>
        <taxon>Alphaproteobacteria</taxon>
        <taxon>Hyphomicrobiales</taxon>
        <taxon>Devosiaceae</taxon>
        <taxon>Devosia</taxon>
    </lineage>
</organism>
<dbReference type="PANTHER" id="PTHR34039">
    <property type="entry name" value="UPF0102 PROTEIN YRAN"/>
    <property type="match status" value="1"/>
</dbReference>
<dbReference type="HAMAP" id="MF_00048">
    <property type="entry name" value="UPF0102"/>
    <property type="match status" value="1"/>
</dbReference>
<dbReference type="PANTHER" id="PTHR34039:SF1">
    <property type="entry name" value="UPF0102 PROTEIN YRAN"/>
    <property type="match status" value="1"/>
</dbReference>
<protein>
    <recommendedName>
        <fullName evidence="2">UPF0102 protein VE26_14500</fullName>
    </recommendedName>
</protein>